<dbReference type="OrthoDB" id="7480210at2759"/>
<evidence type="ECO:0000313" key="2">
    <source>
        <dbReference type="Proteomes" id="UP000838878"/>
    </source>
</evidence>
<dbReference type="AlphaFoldDB" id="A0A8J9VJI7"/>
<protein>
    <submittedName>
        <fullName evidence="1">Uncharacterized protein</fullName>
    </submittedName>
</protein>
<keyword evidence="2" id="KW-1185">Reference proteome</keyword>
<name>A0A8J9VJI7_9NEOP</name>
<reference evidence="1" key="1">
    <citation type="submission" date="2021-12" db="EMBL/GenBank/DDBJ databases">
        <authorList>
            <person name="Martin H S."/>
        </authorList>
    </citation>
    <scope>NUCLEOTIDE SEQUENCE</scope>
</reference>
<accession>A0A8J9VJI7</accession>
<feature type="non-terminal residue" evidence="1">
    <location>
        <position position="127"/>
    </location>
</feature>
<proteinExistence type="predicted"/>
<dbReference type="Proteomes" id="UP000838878">
    <property type="component" value="Chromosome 2"/>
</dbReference>
<gene>
    <name evidence="1" type="ORF">BINO364_LOCUS6848</name>
</gene>
<dbReference type="EMBL" id="OV170222">
    <property type="protein sequence ID" value="CAH0720640.1"/>
    <property type="molecule type" value="Genomic_DNA"/>
</dbReference>
<sequence length="127" mass="13480">MTLEAFELLIGKVVQTDSSGTILEPLAPATAAAKLCFTGLLFFLFQGCGCVGRGGVGAACARIRSVPPARPVLGLCIVRESRTTNERRGVNSATFHSPPLAVRTTDKLLQVALRGATRFVDATNEYK</sequence>
<evidence type="ECO:0000313" key="1">
    <source>
        <dbReference type="EMBL" id="CAH0720640.1"/>
    </source>
</evidence>
<organism evidence="1 2">
    <name type="scientific">Brenthis ino</name>
    <name type="common">lesser marbled fritillary</name>
    <dbReference type="NCBI Taxonomy" id="405034"/>
    <lineage>
        <taxon>Eukaryota</taxon>
        <taxon>Metazoa</taxon>
        <taxon>Ecdysozoa</taxon>
        <taxon>Arthropoda</taxon>
        <taxon>Hexapoda</taxon>
        <taxon>Insecta</taxon>
        <taxon>Pterygota</taxon>
        <taxon>Neoptera</taxon>
        <taxon>Endopterygota</taxon>
        <taxon>Lepidoptera</taxon>
        <taxon>Glossata</taxon>
        <taxon>Ditrysia</taxon>
        <taxon>Papilionoidea</taxon>
        <taxon>Nymphalidae</taxon>
        <taxon>Heliconiinae</taxon>
        <taxon>Argynnini</taxon>
        <taxon>Brenthis</taxon>
    </lineage>
</organism>